<keyword evidence="4" id="KW-1185">Reference proteome</keyword>
<dbReference type="Proteomes" id="UP000265618">
    <property type="component" value="Unassembled WGS sequence"/>
</dbReference>
<feature type="domain" description="RNase III" evidence="2">
    <location>
        <begin position="1"/>
        <end position="65"/>
    </location>
</feature>
<dbReference type="GO" id="GO:0004525">
    <property type="term" value="F:ribonuclease III activity"/>
    <property type="evidence" value="ECO:0007669"/>
    <property type="project" value="InterPro"/>
</dbReference>
<dbReference type="Pfam" id="PF00636">
    <property type="entry name" value="Ribonuclease_3"/>
    <property type="match status" value="1"/>
</dbReference>
<proteinExistence type="predicted"/>
<dbReference type="EMBL" id="BDIP01004203">
    <property type="protein sequence ID" value="GIQ88584.1"/>
    <property type="molecule type" value="Genomic_DNA"/>
</dbReference>
<reference evidence="3 4" key="1">
    <citation type="journal article" date="2018" name="PLoS ONE">
        <title>The draft genome of Kipferlia bialata reveals reductive genome evolution in fornicate parasites.</title>
        <authorList>
            <person name="Tanifuji G."/>
            <person name="Takabayashi S."/>
            <person name="Kume K."/>
            <person name="Takagi M."/>
            <person name="Nakayama T."/>
            <person name="Kamikawa R."/>
            <person name="Inagaki Y."/>
            <person name="Hashimoto T."/>
        </authorList>
    </citation>
    <scope>NUCLEOTIDE SEQUENCE [LARGE SCALE GENOMIC DNA]</scope>
    <source>
        <strain evidence="3">NY0173</strain>
    </source>
</reference>
<dbReference type="SUPFAM" id="SSF69065">
    <property type="entry name" value="RNase III domain-like"/>
    <property type="match status" value="1"/>
</dbReference>
<sequence length="172" mass="18864">TFPDKAEGWMTQAKMAWVCNDTLTDVMDETGLSAYIRVGNGTCLSERMKADAAEAILGAVLQDAGWDAACSAALHLLSAVEDALIPPDLLVQRDRERGRERSGHTRSTQTEGQTCRGHADCATQTPPQVDGEEGDVVSDDCQSDLSDSYLRCPIGMDDKFIPGDMHWECRWR</sequence>
<dbReference type="Gene3D" id="1.10.1520.10">
    <property type="entry name" value="Ribonuclease III domain"/>
    <property type="match status" value="1"/>
</dbReference>
<feature type="region of interest" description="Disordered" evidence="1">
    <location>
        <begin position="91"/>
        <end position="141"/>
    </location>
</feature>
<gene>
    <name evidence="3" type="ORF">KIPB_010868</name>
</gene>
<protein>
    <recommendedName>
        <fullName evidence="2">RNase III domain-containing protein</fullName>
    </recommendedName>
</protein>
<accession>A0A9K3D3V8</accession>
<dbReference type="PROSITE" id="PS50142">
    <property type="entry name" value="RNASE_3_2"/>
    <property type="match status" value="1"/>
</dbReference>
<dbReference type="CDD" id="cd00593">
    <property type="entry name" value="RIBOc"/>
    <property type="match status" value="1"/>
</dbReference>
<evidence type="ECO:0000313" key="3">
    <source>
        <dbReference type="EMBL" id="GIQ88584.1"/>
    </source>
</evidence>
<dbReference type="InterPro" id="IPR000999">
    <property type="entry name" value="RNase_III_dom"/>
</dbReference>
<dbReference type="OrthoDB" id="416741at2759"/>
<evidence type="ECO:0000256" key="1">
    <source>
        <dbReference type="SAM" id="MobiDB-lite"/>
    </source>
</evidence>
<dbReference type="AlphaFoldDB" id="A0A9K3D3V8"/>
<evidence type="ECO:0000313" key="4">
    <source>
        <dbReference type="Proteomes" id="UP000265618"/>
    </source>
</evidence>
<dbReference type="GO" id="GO:0006396">
    <property type="term" value="P:RNA processing"/>
    <property type="evidence" value="ECO:0007669"/>
    <property type="project" value="InterPro"/>
</dbReference>
<feature type="compositionally biased region" description="Basic and acidic residues" evidence="1">
    <location>
        <begin position="91"/>
        <end position="103"/>
    </location>
</feature>
<evidence type="ECO:0000259" key="2">
    <source>
        <dbReference type="PROSITE" id="PS50142"/>
    </source>
</evidence>
<dbReference type="InterPro" id="IPR036389">
    <property type="entry name" value="RNase_III_sf"/>
</dbReference>
<feature type="non-terminal residue" evidence="3">
    <location>
        <position position="1"/>
    </location>
</feature>
<feature type="compositionally biased region" description="Acidic residues" evidence="1">
    <location>
        <begin position="130"/>
        <end position="141"/>
    </location>
</feature>
<organism evidence="3 4">
    <name type="scientific">Kipferlia bialata</name>
    <dbReference type="NCBI Taxonomy" id="797122"/>
    <lineage>
        <taxon>Eukaryota</taxon>
        <taxon>Metamonada</taxon>
        <taxon>Carpediemonas-like organisms</taxon>
        <taxon>Kipferlia</taxon>
    </lineage>
</organism>
<name>A0A9K3D3V8_9EUKA</name>
<comment type="caution">
    <text evidence="3">The sequence shown here is derived from an EMBL/GenBank/DDBJ whole genome shotgun (WGS) entry which is preliminary data.</text>
</comment>